<evidence type="ECO:0000313" key="2">
    <source>
        <dbReference type="EMBL" id="KUP92345.1"/>
    </source>
</evidence>
<dbReference type="InterPro" id="IPR039422">
    <property type="entry name" value="MarR/SlyA-like"/>
</dbReference>
<gene>
    <name evidence="2" type="primary">slyA_2</name>
    <name evidence="2" type="ORF">TRIHO_28330</name>
</gene>
<proteinExistence type="predicted"/>
<dbReference type="GO" id="GO:0006950">
    <property type="term" value="P:response to stress"/>
    <property type="evidence" value="ECO:0007669"/>
    <property type="project" value="TreeGrafter"/>
</dbReference>
<dbReference type="SMART" id="SM00347">
    <property type="entry name" value="HTH_MARR"/>
    <property type="match status" value="1"/>
</dbReference>
<dbReference type="RefSeq" id="WP_068244935.1">
    <property type="nucleotide sequence ID" value="NZ_LPUY01000076.1"/>
</dbReference>
<name>A0A132BVD2_9RHOB</name>
<feature type="domain" description="HTH marR-type" evidence="1">
    <location>
        <begin position="12"/>
        <end position="143"/>
    </location>
</feature>
<dbReference type="PROSITE" id="PS50995">
    <property type="entry name" value="HTH_MARR_2"/>
    <property type="match status" value="1"/>
</dbReference>
<evidence type="ECO:0000259" key="1">
    <source>
        <dbReference type="PROSITE" id="PS50995"/>
    </source>
</evidence>
<evidence type="ECO:0000313" key="3">
    <source>
        <dbReference type="Proteomes" id="UP000068382"/>
    </source>
</evidence>
<dbReference type="OrthoDB" id="7349109at2"/>
<keyword evidence="3" id="KW-1185">Reference proteome</keyword>
<comment type="caution">
    <text evidence="2">The sequence shown here is derived from an EMBL/GenBank/DDBJ whole genome shotgun (WGS) entry which is preliminary data.</text>
</comment>
<sequence>MPDPDVDIELLPATLIRRLNQLAVARFMSTMAATGHDLTPVQFSALSSLQSHPGVDQATLAGLIGYDRATLGKVVERLESKCLVKRQVRSTDRRARNLHLTPAGDALVTEVRPHVIAIQPKILAGLTAAERARLIRLLSRAVLSAEQDQHDAPRMVWHS</sequence>
<dbReference type="AlphaFoldDB" id="A0A132BVD2"/>
<dbReference type="SUPFAM" id="SSF46785">
    <property type="entry name" value="Winged helix' DNA-binding domain"/>
    <property type="match status" value="1"/>
</dbReference>
<dbReference type="PANTHER" id="PTHR33164:SF95">
    <property type="entry name" value="TRANSCRIPTIONAL REGULATOR"/>
    <property type="match status" value="1"/>
</dbReference>
<reference evidence="2 3" key="1">
    <citation type="submission" date="2015-12" db="EMBL/GenBank/DDBJ databases">
        <title>Genome sequence of the marine Rhodobacteraceae strain O3.65, Candidatus Tritonibacter horizontis.</title>
        <authorList>
            <person name="Poehlein A."/>
            <person name="Giebel H.A."/>
            <person name="Voget S."/>
            <person name="Brinkhoff T."/>
        </authorList>
    </citation>
    <scope>NUCLEOTIDE SEQUENCE [LARGE SCALE GENOMIC DNA]</scope>
    <source>
        <strain evidence="2 3">O3.65</strain>
    </source>
</reference>
<dbReference type="PRINTS" id="PR00598">
    <property type="entry name" value="HTHMARR"/>
</dbReference>
<protein>
    <submittedName>
        <fullName evidence="2">Transcriptional regulator SlyA</fullName>
    </submittedName>
</protein>
<dbReference type="Gene3D" id="1.10.10.10">
    <property type="entry name" value="Winged helix-like DNA-binding domain superfamily/Winged helix DNA-binding domain"/>
    <property type="match status" value="1"/>
</dbReference>
<dbReference type="Proteomes" id="UP000068382">
    <property type="component" value="Unassembled WGS sequence"/>
</dbReference>
<organism evidence="2 3">
    <name type="scientific">Tritonibacter horizontis</name>
    <dbReference type="NCBI Taxonomy" id="1768241"/>
    <lineage>
        <taxon>Bacteria</taxon>
        <taxon>Pseudomonadati</taxon>
        <taxon>Pseudomonadota</taxon>
        <taxon>Alphaproteobacteria</taxon>
        <taxon>Rhodobacterales</taxon>
        <taxon>Paracoccaceae</taxon>
        <taxon>Tritonibacter</taxon>
    </lineage>
</organism>
<dbReference type="Pfam" id="PF01047">
    <property type="entry name" value="MarR"/>
    <property type="match status" value="1"/>
</dbReference>
<dbReference type="EMBL" id="LPUY01000076">
    <property type="protein sequence ID" value="KUP92345.1"/>
    <property type="molecule type" value="Genomic_DNA"/>
</dbReference>
<dbReference type="PANTHER" id="PTHR33164">
    <property type="entry name" value="TRANSCRIPTIONAL REGULATOR, MARR FAMILY"/>
    <property type="match status" value="1"/>
</dbReference>
<dbReference type="GO" id="GO:0003700">
    <property type="term" value="F:DNA-binding transcription factor activity"/>
    <property type="evidence" value="ECO:0007669"/>
    <property type="project" value="InterPro"/>
</dbReference>
<dbReference type="InterPro" id="IPR000835">
    <property type="entry name" value="HTH_MarR-typ"/>
</dbReference>
<dbReference type="InterPro" id="IPR036388">
    <property type="entry name" value="WH-like_DNA-bd_sf"/>
</dbReference>
<dbReference type="InterPro" id="IPR036390">
    <property type="entry name" value="WH_DNA-bd_sf"/>
</dbReference>
<accession>A0A132BVD2</accession>